<feature type="compositionally biased region" description="Polar residues" evidence="2">
    <location>
        <begin position="9"/>
        <end position="22"/>
    </location>
</feature>
<organism evidence="3 4">
    <name type="scientific">Hymenolepis diminuta</name>
    <name type="common">Rat tapeworm</name>
    <dbReference type="NCBI Taxonomy" id="6216"/>
    <lineage>
        <taxon>Eukaryota</taxon>
        <taxon>Metazoa</taxon>
        <taxon>Spiralia</taxon>
        <taxon>Lophotrochozoa</taxon>
        <taxon>Platyhelminthes</taxon>
        <taxon>Cestoda</taxon>
        <taxon>Eucestoda</taxon>
        <taxon>Cyclophyllidea</taxon>
        <taxon>Hymenolepididae</taxon>
        <taxon>Hymenolepis</taxon>
    </lineage>
</organism>
<keyword evidence="4" id="KW-1185">Reference proteome</keyword>
<proteinExistence type="predicted"/>
<sequence>MKKRIKLESSASTKQSADFSQKSIDKEDQTLLMKQLKNEIERKESQIRQLTEQVERNTA</sequence>
<evidence type="ECO:0000313" key="3">
    <source>
        <dbReference type="EMBL" id="VUZ45381.1"/>
    </source>
</evidence>
<keyword evidence="1" id="KW-0175">Coiled coil</keyword>
<evidence type="ECO:0000256" key="1">
    <source>
        <dbReference type="SAM" id="Coils"/>
    </source>
</evidence>
<reference evidence="3 4" key="1">
    <citation type="submission" date="2019-07" db="EMBL/GenBank/DDBJ databases">
        <authorList>
            <person name="Jastrzebski P J."/>
            <person name="Paukszto L."/>
            <person name="Jastrzebski P J."/>
        </authorList>
    </citation>
    <scope>NUCLEOTIDE SEQUENCE [LARGE SCALE GENOMIC DNA]</scope>
    <source>
        <strain evidence="3 4">WMS-il1</strain>
    </source>
</reference>
<dbReference type="AlphaFoldDB" id="A0A564YDN3"/>
<protein>
    <submittedName>
        <fullName evidence="3">Uncharacterized protein</fullName>
    </submittedName>
</protein>
<accession>A0A564YDN3</accession>
<feature type="non-terminal residue" evidence="3">
    <location>
        <position position="59"/>
    </location>
</feature>
<name>A0A564YDN3_HYMDI</name>
<gene>
    <name evidence="3" type="ORF">WMSIL1_LOCUS5222</name>
</gene>
<dbReference type="Proteomes" id="UP000321570">
    <property type="component" value="Unassembled WGS sequence"/>
</dbReference>
<feature type="region of interest" description="Disordered" evidence="2">
    <location>
        <begin position="1"/>
        <end position="25"/>
    </location>
</feature>
<dbReference type="EMBL" id="CABIJS010000166">
    <property type="protein sequence ID" value="VUZ45381.1"/>
    <property type="molecule type" value="Genomic_DNA"/>
</dbReference>
<evidence type="ECO:0000313" key="4">
    <source>
        <dbReference type="Proteomes" id="UP000321570"/>
    </source>
</evidence>
<evidence type="ECO:0000256" key="2">
    <source>
        <dbReference type="SAM" id="MobiDB-lite"/>
    </source>
</evidence>
<feature type="coiled-coil region" evidence="1">
    <location>
        <begin position="26"/>
        <end position="57"/>
    </location>
</feature>